<comment type="caution">
    <text evidence="1">The sequence shown here is derived from an EMBL/GenBank/DDBJ whole genome shotgun (WGS) entry which is preliminary data.</text>
</comment>
<protein>
    <submittedName>
        <fullName evidence="1">Uncharacterized protein</fullName>
    </submittedName>
</protein>
<dbReference type="EMBL" id="BARS01050185">
    <property type="protein sequence ID" value="GAG46042.1"/>
    <property type="molecule type" value="Genomic_DNA"/>
</dbReference>
<organism evidence="1">
    <name type="scientific">marine sediment metagenome</name>
    <dbReference type="NCBI Taxonomy" id="412755"/>
    <lineage>
        <taxon>unclassified sequences</taxon>
        <taxon>metagenomes</taxon>
        <taxon>ecological metagenomes</taxon>
    </lineage>
</organism>
<proteinExistence type="predicted"/>
<accession>X0YFR2</accession>
<name>X0YFR2_9ZZZZ</name>
<evidence type="ECO:0000313" key="1">
    <source>
        <dbReference type="EMBL" id="GAG46042.1"/>
    </source>
</evidence>
<dbReference type="AlphaFoldDB" id="X0YFR2"/>
<sequence>MTMTKTDLEFIETRQTLEDMICPHDMPLDVLGFECDMCPYEQECSEVCSDYVGPGPGNAGPDACNESCGEDCCGGAGGTACCGGEDVSS</sequence>
<reference evidence="1" key="1">
    <citation type="journal article" date="2014" name="Front. Microbiol.">
        <title>High frequency of phylogenetically diverse reductive dehalogenase-homologous genes in deep subseafloor sedimentary metagenomes.</title>
        <authorList>
            <person name="Kawai M."/>
            <person name="Futagami T."/>
            <person name="Toyoda A."/>
            <person name="Takaki Y."/>
            <person name="Nishi S."/>
            <person name="Hori S."/>
            <person name="Arai W."/>
            <person name="Tsubouchi T."/>
            <person name="Morono Y."/>
            <person name="Uchiyama I."/>
            <person name="Ito T."/>
            <person name="Fujiyama A."/>
            <person name="Inagaki F."/>
            <person name="Takami H."/>
        </authorList>
    </citation>
    <scope>NUCLEOTIDE SEQUENCE</scope>
    <source>
        <strain evidence="1">Expedition CK06-06</strain>
    </source>
</reference>
<gene>
    <name evidence="1" type="ORF">S01H1_74965</name>
</gene>